<gene>
    <name evidence="4" type="ORF">BCR35DRAFT_295079</name>
</gene>
<evidence type="ECO:0000256" key="1">
    <source>
        <dbReference type="ARBA" id="ARBA00023002"/>
    </source>
</evidence>
<dbReference type="InterPro" id="IPR036291">
    <property type="entry name" value="NAD(P)-bd_dom_sf"/>
</dbReference>
<name>A0A1Y2E266_9BASI</name>
<dbReference type="OrthoDB" id="10058185at2759"/>
<evidence type="ECO:0000313" key="4">
    <source>
        <dbReference type="EMBL" id="ORY65648.1"/>
    </source>
</evidence>
<keyword evidence="4" id="KW-0413">Isomerase</keyword>
<proteinExistence type="inferred from homology"/>
<evidence type="ECO:0000256" key="2">
    <source>
        <dbReference type="ARBA" id="ARBA00023445"/>
    </source>
</evidence>
<dbReference type="SUPFAM" id="SSF51735">
    <property type="entry name" value="NAD(P)-binding Rossmann-fold domains"/>
    <property type="match status" value="1"/>
</dbReference>
<sequence>MSSESYLVIGGEGFLGSTLVKALVARYPEATVSSLDIVQRQFPDKPQWTFYSADLTSLESLATAIKACGATTVFHTASPWTGSGAELCEKVNVQGTQTIVDACVQEGVKKLVFTSSAGTVYNGEDLINVDERMPFPEVGLDPYNVTKAKAETIVLSANGKGGLLTVALRPAGIFGPGDRQALPGVLDVLKSGKTNFQIGDNTNLFDWTYVDNVVHAHLVAAERLDKKVPRESLDTRIPPVDKDIPRRLLPTSTYRPPSLLELEQKIDPSFQNTSEPDAPLFAGRNRFDQFYPDQEFVEGGDMTVAGEAFFITNGEPIPFWDFPRAVWAEYNGHVPSFVIPLPVGVGLAAAGIGEGLGYLTGKTPNLTRGKVVYSTVHRYYNIEKARRVLGYEPIVGLQEGVKRAVAWYKANETEAQKPKA</sequence>
<dbReference type="GO" id="GO:0005783">
    <property type="term" value="C:endoplasmic reticulum"/>
    <property type="evidence" value="ECO:0007669"/>
    <property type="project" value="TreeGrafter"/>
</dbReference>
<dbReference type="GO" id="GO:0000252">
    <property type="term" value="F:3-beta-hydroxysteroid dehydrogenase [NAD(P)+]/C4-decarboxylase activity"/>
    <property type="evidence" value="ECO:0007669"/>
    <property type="project" value="TreeGrafter"/>
</dbReference>
<dbReference type="GO" id="GO:0006696">
    <property type="term" value="P:ergosterol biosynthetic process"/>
    <property type="evidence" value="ECO:0007669"/>
    <property type="project" value="TreeGrafter"/>
</dbReference>
<organism evidence="4 5">
    <name type="scientific">Leucosporidium creatinivorum</name>
    <dbReference type="NCBI Taxonomy" id="106004"/>
    <lineage>
        <taxon>Eukaryota</taxon>
        <taxon>Fungi</taxon>
        <taxon>Dikarya</taxon>
        <taxon>Basidiomycota</taxon>
        <taxon>Pucciniomycotina</taxon>
        <taxon>Microbotryomycetes</taxon>
        <taxon>Leucosporidiales</taxon>
        <taxon>Leucosporidium</taxon>
    </lineage>
</organism>
<dbReference type="AlphaFoldDB" id="A0A1Y2E266"/>
<evidence type="ECO:0000313" key="5">
    <source>
        <dbReference type="Proteomes" id="UP000193467"/>
    </source>
</evidence>
<dbReference type="PANTHER" id="PTHR10366">
    <property type="entry name" value="NAD DEPENDENT EPIMERASE/DEHYDRATASE"/>
    <property type="match status" value="1"/>
</dbReference>
<dbReference type="GO" id="GO:0016853">
    <property type="term" value="F:isomerase activity"/>
    <property type="evidence" value="ECO:0007669"/>
    <property type="project" value="UniProtKB-KW"/>
</dbReference>
<dbReference type="Gene3D" id="3.40.50.720">
    <property type="entry name" value="NAD(P)-binding Rossmann-like Domain"/>
    <property type="match status" value="2"/>
</dbReference>
<reference evidence="4 5" key="1">
    <citation type="submission" date="2016-07" db="EMBL/GenBank/DDBJ databases">
        <title>Pervasive Adenine N6-methylation of Active Genes in Fungi.</title>
        <authorList>
            <consortium name="DOE Joint Genome Institute"/>
            <person name="Mondo S.J."/>
            <person name="Dannebaum R.O."/>
            <person name="Kuo R.C."/>
            <person name="Labutti K."/>
            <person name="Haridas S."/>
            <person name="Kuo A."/>
            <person name="Salamov A."/>
            <person name="Ahrendt S.R."/>
            <person name="Lipzen A."/>
            <person name="Sullivan W."/>
            <person name="Andreopoulos W.B."/>
            <person name="Clum A."/>
            <person name="Lindquist E."/>
            <person name="Daum C."/>
            <person name="Ramamoorthy G.K."/>
            <person name="Gryganskyi A."/>
            <person name="Culley D."/>
            <person name="Magnuson J.K."/>
            <person name="James T.Y."/>
            <person name="O'Malley M.A."/>
            <person name="Stajich J.E."/>
            <person name="Spatafora J.W."/>
            <person name="Visel A."/>
            <person name="Grigoriev I.V."/>
        </authorList>
    </citation>
    <scope>NUCLEOTIDE SEQUENCE [LARGE SCALE GENOMIC DNA]</scope>
    <source>
        <strain evidence="4 5">62-1032</strain>
    </source>
</reference>
<dbReference type="EMBL" id="MCGR01000064">
    <property type="protein sequence ID" value="ORY65648.1"/>
    <property type="molecule type" value="Genomic_DNA"/>
</dbReference>
<comment type="caution">
    <text evidence="4">The sequence shown here is derived from an EMBL/GenBank/DDBJ whole genome shotgun (WGS) entry which is preliminary data.</text>
</comment>
<comment type="similarity">
    <text evidence="2">Belongs to the NAD(P)-dependent epimerase/dehydratase family. Dihydroflavonol-4-reductase subfamily.</text>
</comment>
<dbReference type="InParanoid" id="A0A1Y2E266"/>
<keyword evidence="1" id="KW-0560">Oxidoreductase</keyword>
<dbReference type="STRING" id="106004.A0A1Y2E266"/>
<dbReference type="Proteomes" id="UP000193467">
    <property type="component" value="Unassembled WGS sequence"/>
</dbReference>
<dbReference type="PANTHER" id="PTHR10366:SF564">
    <property type="entry name" value="STEROL-4-ALPHA-CARBOXYLATE 3-DEHYDROGENASE, DECARBOXYLATING"/>
    <property type="match status" value="1"/>
</dbReference>
<keyword evidence="5" id="KW-1185">Reference proteome</keyword>
<dbReference type="InterPro" id="IPR002225">
    <property type="entry name" value="3Beta_OHSteriod_DH/Estase"/>
</dbReference>
<dbReference type="FunCoup" id="A0A1Y2E266">
    <property type="interactions" value="145"/>
</dbReference>
<accession>A0A1Y2E266</accession>
<feature type="domain" description="3-beta hydroxysteroid dehydrogenase/isomerase" evidence="3">
    <location>
        <begin position="7"/>
        <end position="233"/>
    </location>
</feature>
<protein>
    <submittedName>
        <fullName evidence="4">3-beta hydroxysteroid dehydrogenase/isomerase family-domain-containing protein</fullName>
    </submittedName>
</protein>
<dbReference type="Pfam" id="PF01073">
    <property type="entry name" value="3Beta_HSD"/>
    <property type="match status" value="1"/>
</dbReference>
<dbReference type="InterPro" id="IPR050425">
    <property type="entry name" value="NAD(P)_dehydrat-like"/>
</dbReference>
<evidence type="ECO:0000259" key="3">
    <source>
        <dbReference type="Pfam" id="PF01073"/>
    </source>
</evidence>